<organism evidence="11 12">
    <name type="scientific">Sphingomonas endophytica</name>
    <dbReference type="NCBI Taxonomy" id="869719"/>
    <lineage>
        <taxon>Bacteria</taxon>
        <taxon>Pseudomonadati</taxon>
        <taxon>Pseudomonadota</taxon>
        <taxon>Alphaproteobacteria</taxon>
        <taxon>Sphingomonadales</taxon>
        <taxon>Sphingomonadaceae</taxon>
        <taxon>Sphingomonas</taxon>
    </lineage>
</organism>
<keyword evidence="4" id="KW-0285">Flavoprotein</keyword>
<comment type="cofactor">
    <cofactor evidence="1">
        <name>Mg(2+)</name>
        <dbReference type="ChEBI" id="CHEBI:18420"/>
    </cofactor>
</comment>
<keyword evidence="5" id="KW-0808">Transferase</keyword>
<dbReference type="EMBL" id="JACHBT010000009">
    <property type="protein sequence ID" value="MBB6504943.1"/>
    <property type="molecule type" value="Genomic_DNA"/>
</dbReference>
<dbReference type="Gene3D" id="3.10.520.10">
    <property type="entry name" value="ApbE-like domains"/>
    <property type="match status" value="1"/>
</dbReference>
<keyword evidence="6" id="KW-0479">Metal-binding</keyword>
<evidence type="ECO:0000256" key="5">
    <source>
        <dbReference type="ARBA" id="ARBA00022679"/>
    </source>
</evidence>
<dbReference type="EC" id="2.7.1.180" evidence="2"/>
<comment type="catalytic activity">
    <reaction evidence="10">
        <text>L-threonyl-[protein] + FAD = FMN-L-threonyl-[protein] + AMP + H(+)</text>
        <dbReference type="Rhea" id="RHEA:36847"/>
        <dbReference type="Rhea" id="RHEA-COMP:11060"/>
        <dbReference type="Rhea" id="RHEA-COMP:11061"/>
        <dbReference type="ChEBI" id="CHEBI:15378"/>
        <dbReference type="ChEBI" id="CHEBI:30013"/>
        <dbReference type="ChEBI" id="CHEBI:57692"/>
        <dbReference type="ChEBI" id="CHEBI:74257"/>
        <dbReference type="ChEBI" id="CHEBI:456215"/>
        <dbReference type="EC" id="2.7.1.180"/>
    </reaction>
</comment>
<dbReference type="GO" id="GO:0046872">
    <property type="term" value="F:metal ion binding"/>
    <property type="evidence" value="ECO:0007669"/>
    <property type="project" value="UniProtKB-KW"/>
</dbReference>
<evidence type="ECO:0000256" key="7">
    <source>
        <dbReference type="ARBA" id="ARBA00022827"/>
    </source>
</evidence>
<evidence type="ECO:0000256" key="2">
    <source>
        <dbReference type="ARBA" id="ARBA00011955"/>
    </source>
</evidence>
<sequence>MELHRFGGGAADALAQAQRAIEMVDDALTIHRPSSTTALNEALRSRQTATITDPILLDALIRIDDARAATLELFDPTIDARHTVGWEALRFDRQAATISCADPIALDFGGFGKGYALDRAVLALQEAGVGCALLSAGESSIAVIGEHPLGGTWSFAIPDPRQPEATLVELELVDEALSISATIGAGSAAPERAAMLRPGAPSPVTAPRTAIVVDRSGAMAEMLSTALIVADDAAALRLHDGARRMRFDLTPAAPTRIFV</sequence>
<keyword evidence="8" id="KW-0460">Magnesium</keyword>
<evidence type="ECO:0000256" key="1">
    <source>
        <dbReference type="ARBA" id="ARBA00001946"/>
    </source>
</evidence>
<dbReference type="SUPFAM" id="SSF143631">
    <property type="entry name" value="ApbE-like"/>
    <property type="match status" value="1"/>
</dbReference>
<name>A0A7X0JCA0_9SPHN</name>
<evidence type="ECO:0000256" key="9">
    <source>
        <dbReference type="ARBA" id="ARBA00031306"/>
    </source>
</evidence>
<keyword evidence="11" id="KW-0449">Lipoprotein</keyword>
<evidence type="ECO:0000256" key="4">
    <source>
        <dbReference type="ARBA" id="ARBA00022630"/>
    </source>
</evidence>
<dbReference type="RefSeq" id="WP_184505472.1">
    <property type="nucleotide sequence ID" value="NZ_JACHBT010000009.1"/>
</dbReference>
<reference evidence="11 12" key="1">
    <citation type="submission" date="2020-08" db="EMBL/GenBank/DDBJ databases">
        <title>The Agave Microbiome: Exploring the role of microbial communities in plant adaptations to desert environments.</title>
        <authorList>
            <person name="Partida-Martinez L.P."/>
        </authorList>
    </citation>
    <scope>NUCLEOTIDE SEQUENCE [LARGE SCALE GENOMIC DNA]</scope>
    <source>
        <strain evidence="11 12">AS3.13</strain>
    </source>
</reference>
<keyword evidence="7" id="KW-0274">FAD</keyword>
<evidence type="ECO:0000256" key="6">
    <source>
        <dbReference type="ARBA" id="ARBA00022723"/>
    </source>
</evidence>
<dbReference type="PANTHER" id="PTHR30040">
    <property type="entry name" value="THIAMINE BIOSYNTHESIS LIPOPROTEIN APBE"/>
    <property type="match status" value="1"/>
</dbReference>
<dbReference type="GO" id="GO:0016740">
    <property type="term" value="F:transferase activity"/>
    <property type="evidence" value="ECO:0007669"/>
    <property type="project" value="UniProtKB-KW"/>
</dbReference>
<evidence type="ECO:0000256" key="10">
    <source>
        <dbReference type="ARBA" id="ARBA00048540"/>
    </source>
</evidence>
<dbReference type="Pfam" id="PF02424">
    <property type="entry name" value="ApbE"/>
    <property type="match status" value="1"/>
</dbReference>
<evidence type="ECO:0000256" key="8">
    <source>
        <dbReference type="ARBA" id="ARBA00022842"/>
    </source>
</evidence>
<dbReference type="Proteomes" id="UP000522313">
    <property type="component" value="Unassembled WGS sequence"/>
</dbReference>
<dbReference type="InterPro" id="IPR024932">
    <property type="entry name" value="ApbE"/>
</dbReference>
<gene>
    <name evidence="11" type="ORF">F4693_001924</name>
</gene>
<protein>
    <recommendedName>
        <fullName evidence="3">FAD:protein FMN transferase</fullName>
        <ecNumber evidence="2">2.7.1.180</ecNumber>
    </recommendedName>
    <alternativeName>
        <fullName evidence="9">Flavin transferase</fullName>
    </alternativeName>
</protein>
<proteinExistence type="predicted"/>
<evidence type="ECO:0000313" key="11">
    <source>
        <dbReference type="EMBL" id="MBB6504943.1"/>
    </source>
</evidence>
<accession>A0A7X0JCA0</accession>
<evidence type="ECO:0000256" key="3">
    <source>
        <dbReference type="ARBA" id="ARBA00016337"/>
    </source>
</evidence>
<dbReference type="PANTHER" id="PTHR30040:SF2">
    <property type="entry name" value="FAD:PROTEIN FMN TRANSFERASE"/>
    <property type="match status" value="1"/>
</dbReference>
<evidence type="ECO:0000313" key="12">
    <source>
        <dbReference type="Proteomes" id="UP000522313"/>
    </source>
</evidence>
<dbReference type="AlphaFoldDB" id="A0A7X0JCA0"/>
<dbReference type="InterPro" id="IPR003374">
    <property type="entry name" value="ApbE-like_sf"/>
</dbReference>
<comment type="caution">
    <text evidence="11">The sequence shown here is derived from an EMBL/GenBank/DDBJ whole genome shotgun (WGS) entry which is preliminary data.</text>
</comment>
<reference evidence="11 12" key="2">
    <citation type="submission" date="2020-08" db="EMBL/GenBank/DDBJ databases">
        <authorList>
            <person name="Partida-Martinez L."/>
            <person name="Huntemann M."/>
            <person name="Clum A."/>
            <person name="Wang J."/>
            <person name="Palaniappan K."/>
            <person name="Ritter S."/>
            <person name="Chen I.-M."/>
            <person name="Stamatis D."/>
            <person name="Reddy T."/>
            <person name="O'Malley R."/>
            <person name="Daum C."/>
            <person name="Shapiro N."/>
            <person name="Ivanova N."/>
            <person name="Kyrpides N."/>
            <person name="Woyke T."/>
        </authorList>
    </citation>
    <scope>NUCLEOTIDE SEQUENCE [LARGE SCALE GENOMIC DNA]</scope>
    <source>
        <strain evidence="11 12">AS3.13</strain>
    </source>
</reference>